<dbReference type="EMBL" id="CABPRZ010000012">
    <property type="protein sequence ID" value="VVE20052.1"/>
    <property type="molecule type" value="Genomic_DNA"/>
</dbReference>
<keyword evidence="1" id="KW-0560">Oxidoreductase</keyword>
<dbReference type="InterPro" id="IPR036188">
    <property type="entry name" value="FAD/NAD-bd_sf"/>
</dbReference>
<dbReference type="SUPFAM" id="SSF51905">
    <property type="entry name" value="FAD/NAD(P)-binding domain"/>
    <property type="match status" value="1"/>
</dbReference>
<dbReference type="SUPFAM" id="SSF54373">
    <property type="entry name" value="FAD-linked reductases, C-terminal domain"/>
    <property type="match status" value="1"/>
</dbReference>
<gene>
    <name evidence="3" type="ORF">PTE30175_03003</name>
</gene>
<dbReference type="Gene3D" id="3.30.9.10">
    <property type="entry name" value="D-Amino Acid Oxidase, subunit A, domain 2"/>
    <property type="match status" value="1"/>
</dbReference>
<protein>
    <submittedName>
        <fullName evidence="3">D-amino acid dehydrogenase</fullName>
    </submittedName>
</protein>
<dbReference type="PANTHER" id="PTHR13847:SF289">
    <property type="entry name" value="GLYCINE OXIDASE"/>
    <property type="match status" value="1"/>
</dbReference>
<evidence type="ECO:0000256" key="1">
    <source>
        <dbReference type="ARBA" id="ARBA00023002"/>
    </source>
</evidence>
<feature type="domain" description="FAD dependent oxidoreductase" evidence="2">
    <location>
        <begin position="4"/>
        <end position="392"/>
    </location>
</feature>
<reference evidence="3 4" key="1">
    <citation type="submission" date="2019-08" db="EMBL/GenBank/DDBJ databases">
        <authorList>
            <person name="Peeters C."/>
        </authorList>
    </citation>
    <scope>NUCLEOTIDE SEQUENCE [LARGE SCALE GENOMIC DNA]</scope>
    <source>
        <strain evidence="3 4">LMG 30175</strain>
    </source>
</reference>
<dbReference type="PANTHER" id="PTHR13847">
    <property type="entry name" value="SARCOSINE DEHYDROGENASE-RELATED"/>
    <property type="match status" value="1"/>
</dbReference>
<dbReference type="Gene3D" id="3.50.50.60">
    <property type="entry name" value="FAD/NAD(P)-binding domain"/>
    <property type="match status" value="2"/>
</dbReference>
<evidence type="ECO:0000313" key="4">
    <source>
        <dbReference type="Proteomes" id="UP000414233"/>
    </source>
</evidence>
<proteinExistence type="predicted"/>
<sequence length="410" mass="45696">MKFDTVVLGGGIVGVSVAVHLQQRGRAVALIDRKRPGNETSFGNAGLIQREGVYPYAFPRELCTLLKYARNRALDVRYHLRAMPKLAPFLYRYWHHSHPERHAAIARSYATLIDRCVIEHRALAEAAGASALIRPSGWMKIFRSAATQDEETRTAQRWNNEFGVAFESLDAVQLRQVEPSLSPSLLGALRYTASYSVSDPNALVLAYARYFEQLGGRILIGDATTLEGEWKVNTERGWINARSAVVAMGPWSDLVSTKLGYRLPLAVKRGYHMHYATDGEACLNHPVLDVENGYLITPMARGIRLTTGVELGHRDAPKTPYQLSDVEPIARELFPLGARIDNEPWMGSRPCTPDMMPIIGPAKRHKDLWFAFGHAHHGLTLGPVTGRMIAEMMTGSDLIADPTPFRVDRF</sequence>
<name>A0A5E4W5R3_9BURK</name>
<dbReference type="AlphaFoldDB" id="A0A5E4W5R3"/>
<accession>A0A5E4W5R3</accession>
<evidence type="ECO:0000259" key="2">
    <source>
        <dbReference type="Pfam" id="PF01266"/>
    </source>
</evidence>
<organism evidence="3 4">
    <name type="scientific">Pandoraea terrae</name>
    <dbReference type="NCBI Taxonomy" id="1537710"/>
    <lineage>
        <taxon>Bacteria</taxon>
        <taxon>Pseudomonadati</taxon>
        <taxon>Pseudomonadota</taxon>
        <taxon>Betaproteobacteria</taxon>
        <taxon>Burkholderiales</taxon>
        <taxon>Burkholderiaceae</taxon>
        <taxon>Pandoraea</taxon>
    </lineage>
</organism>
<dbReference type="InterPro" id="IPR006076">
    <property type="entry name" value="FAD-dep_OxRdtase"/>
</dbReference>
<dbReference type="Proteomes" id="UP000414233">
    <property type="component" value="Unassembled WGS sequence"/>
</dbReference>
<dbReference type="Pfam" id="PF01266">
    <property type="entry name" value="DAO"/>
    <property type="match status" value="1"/>
</dbReference>
<dbReference type="RefSeq" id="WP_150697858.1">
    <property type="nucleotide sequence ID" value="NZ_CABPRZ010000012.1"/>
</dbReference>
<dbReference type="OrthoDB" id="18526at2"/>
<dbReference type="GO" id="GO:0005737">
    <property type="term" value="C:cytoplasm"/>
    <property type="evidence" value="ECO:0007669"/>
    <property type="project" value="TreeGrafter"/>
</dbReference>
<dbReference type="GO" id="GO:0016491">
    <property type="term" value="F:oxidoreductase activity"/>
    <property type="evidence" value="ECO:0007669"/>
    <property type="project" value="UniProtKB-KW"/>
</dbReference>
<keyword evidence="4" id="KW-1185">Reference proteome</keyword>
<evidence type="ECO:0000313" key="3">
    <source>
        <dbReference type="EMBL" id="VVE20052.1"/>
    </source>
</evidence>